<protein>
    <submittedName>
        <fullName evidence="1">Uncharacterized protein</fullName>
    </submittedName>
</protein>
<gene>
    <name evidence="1" type="ORF">RhiirA4_469123</name>
</gene>
<dbReference type="AlphaFoldDB" id="A0A2I1GYY5"/>
<dbReference type="Proteomes" id="UP000234323">
    <property type="component" value="Unassembled WGS sequence"/>
</dbReference>
<keyword evidence="2" id="KW-1185">Reference proteome</keyword>
<reference evidence="1 2" key="1">
    <citation type="submission" date="2015-10" db="EMBL/GenBank/DDBJ databases">
        <title>Genome analyses suggest a sexual origin of heterokaryosis in a supposedly ancient asexual fungus.</title>
        <authorList>
            <person name="Ropars J."/>
            <person name="Sedzielewska K."/>
            <person name="Noel J."/>
            <person name="Charron P."/>
            <person name="Farinelli L."/>
            <person name="Marton T."/>
            <person name="Kruger M."/>
            <person name="Pelin A."/>
            <person name="Brachmann A."/>
            <person name="Corradi N."/>
        </authorList>
    </citation>
    <scope>NUCLEOTIDE SEQUENCE [LARGE SCALE GENOMIC DNA]</scope>
    <source>
        <strain evidence="1 2">A4</strain>
    </source>
</reference>
<name>A0A2I1GYY5_9GLOM</name>
<sequence>MSQSTNHAIDICELKLIIIDPSLAGSSLDAHSAVRNTTNDEYASFWNINTIIFYYLKAIILLTFTSKANVPGTEALPSPTPGKIDISETEANAFHVISVMNKIAETSIKTPKTSQITRSVTKKTK</sequence>
<evidence type="ECO:0000313" key="2">
    <source>
        <dbReference type="Proteomes" id="UP000234323"/>
    </source>
</evidence>
<organism evidence="1 2">
    <name type="scientific">Rhizophagus irregularis</name>
    <dbReference type="NCBI Taxonomy" id="588596"/>
    <lineage>
        <taxon>Eukaryota</taxon>
        <taxon>Fungi</taxon>
        <taxon>Fungi incertae sedis</taxon>
        <taxon>Mucoromycota</taxon>
        <taxon>Glomeromycotina</taxon>
        <taxon>Glomeromycetes</taxon>
        <taxon>Glomerales</taxon>
        <taxon>Glomeraceae</taxon>
        <taxon>Rhizophagus</taxon>
    </lineage>
</organism>
<dbReference type="EMBL" id="LLXI01001094">
    <property type="protein sequence ID" value="PKY51846.1"/>
    <property type="molecule type" value="Genomic_DNA"/>
</dbReference>
<accession>A0A2I1GYY5</accession>
<comment type="caution">
    <text evidence="1">The sequence shown here is derived from an EMBL/GenBank/DDBJ whole genome shotgun (WGS) entry which is preliminary data.</text>
</comment>
<evidence type="ECO:0000313" key="1">
    <source>
        <dbReference type="EMBL" id="PKY51846.1"/>
    </source>
</evidence>
<proteinExistence type="predicted"/>